<accession>L8MI17</accession>
<geneLocation type="plasmid" evidence="1 2">
    <name>pKF707</name>
</geneLocation>
<dbReference type="EMBL" id="AP014863">
    <property type="protein sequence ID" value="BAU77440.1"/>
    <property type="molecule type" value="Genomic_DNA"/>
</dbReference>
<dbReference type="KEGG" id="pfuw:KF707C_p510"/>
<dbReference type="Proteomes" id="UP000218554">
    <property type="component" value="Plasmid pKF707"/>
</dbReference>
<organism evidence="1 2">
    <name type="scientific">Metapseudomonas furukawaii</name>
    <name type="common">Pseudomonas furukawaii</name>
    <dbReference type="NCBI Taxonomy" id="1149133"/>
    <lineage>
        <taxon>Bacteria</taxon>
        <taxon>Pseudomonadati</taxon>
        <taxon>Pseudomonadota</taxon>
        <taxon>Gammaproteobacteria</taxon>
        <taxon>Pseudomonadales</taxon>
        <taxon>Pseudomonadaceae</taxon>
        <taxon>Metapseudomonas</taxon>
    </lineage>
</organism>
<evidence type="ECO:0000313" key="2">
    <source>
        <dbReference type="Proteomes" id="UP000218554"/>
    </source>
</evidence>
<reference evidence="1 2" key="1">
    <citation type="journal article" date="2018" name="Int. J. Syst. Evol. Microbiol.">
        <title>Pseudomonas furukawaii sp. nov., a polychlorinated biphenyl-degrading bacterium isolated from biphenyl-contaminated soil in Japan.</title>
        <authorList>
            <person name="Kimura N."/>
            <person name="Watanabe T."/>
            <person name="Suenaga H."/>
            <person name="Fujihara H."/>
            <person name="Futagami T."/>
            <person name="Goto M."/>
            <person name="Hanada S."/>
            <person name="Hirose J."/>
        </authorList>
    </citation>
    <scope>NUCLEOTIDE SEQUENCE [LARGE SCALE GENOMIC DNA]</scope>
    <source>
        <strain evidence="2">DSM 10086 / NBRC 110670 / KF707</strain>
    </source>
</reference>
<name>L8MI17_METFU</name>
<dbReference type="AlphaFoldDB" id="L8MI17"/>
<keyword evidence="2" id="KW-1185">Reference proteome</keyword>
<proteinExistence type="predicted"/>
<sequence>MREAIYPEALELLIKSGTARDFLVRPARQFPGAQRDGWTLAVRQGAYWLPVRSKREPIRVWARLDTLERYANELGITAFTVELSGSEPSTNPSSGRS</sequence>
<gene>
    <name evidence="1" type="ORF">KF707C_p510</name>
</gene>
<dbReference type="OrthoDB" id="6901129at2"/>
<dbReference type="RefSeq" id="WP_003449746.1">
    <property type="nucleotide sequence ID" value="NZ_AJMR01000081.1"/>
</dbReference>
<keyword evidence="1" id="KW-0614">Plasmid</keyword>
<evidence type="ECO:0000313" key="1">
    <source>
        <dbReference type="EMBL" id="BAU77440.1"/>
    </source>
</evidence>
<accession>A0A143SZ93</accession>
<protein>
    <submittedName>
        <fullName evidence="1">Uncharacterized protein</fullName>
    </submittedName>
</protein>